<dbReference type="Gene3D" id="2.40.160.50">
    <property type="entry name" value="membrane protein fhac: a member of the omp85/tpsb transporter family"/>
    <property type="match status" value="1"/>
</dbReference>
<keyword evidence="7" id="KW-1185">Reference proteome</keyword>
<comment type="subcellular location">
    <subcellularLocation>
        <location evidence="1">Membrane</location>
    </subcellularLocation>
</comment>
<comment type="caution">
    <text evidence="6">The sequence shown here is derived from an EMBL/GenBank/DDBJ whole genome shotgun (WGS) entry which is preliminary data.</text>
</comment>
<evidence type="ECO:0000313" key="6">
    <source>
        <dbReference type="EMBL" id="TDO25031.1"/>
    </source>
</evidence>
<dbReference type="EMBL" id="SNWP01000014">
    <property type="protein sequence ID" value="TDO25031.1"/>
    <property type="molecule type" value="Genomic_DNA"/>
</dbReference>
<feature type="signal peptide" evidence="3">
    <location>
        <begin position="1"/>
        <end position="40"/>
    </location>
</feature>
<keyword evidence="2" id="KW-0472">Membrane</keyword>
<dbReference type="Pfam" id="PF01103">
    <property type="entry name" value="Omp85"/>
    <property type="match status" value="1"/>
</dbReference>
<dbReference type="RefSeq" id="WP_211340798.1">
    <property type="nucleotide sequence ID" value="NZ_SNWP01000014.1"/>
</dbReference>
<dbReference type="AlphaFoldDB" id="A0A4R6IS49"/>
<feature type="domain" description="Bacterial surface antigen (D15)" evidence="4">
    <location>
        <begin position="115"/>
        <end position="380"/>
    </location>
</feature>
<evidence type="ECO:0000313" key="7">
    <source>
        <dbReference type="Proteomes" id="UP000295741"/>
    </source>
</evidence>
<evidence type="ECO:0000256" key="3">
    <source>
        <dbReference type="SAM" id="SignalP"/>
    </source>
</evidence>
<proteinExistence type="predicted"/>
<dbReference type="GO" id="GO:0019867">
    <property type="term" value="C:outer membrane"/>
    <property type="evidence" value="ECO:0007669"/>
    <property type="project" value="InterPro"/>
</dbReference>
<dbReference type="EMBL" id="SNWP01000016">
    <property type="protein sequence ID" value="TDO23428.1"/>
    <property type="molecule type" value="Genomic_DNA"/>
</dbReference>
<keyword evidence="3" id="KW-0732">Signal</keyword>
<evidence type="ECO:0000256" key="1">
    <source>
        <dbReference type="ARBA" id="ARBA00004370"/>
    </source>
</evidence>
<evidence type="ECO:0000256" key="2">
    <source>
        <dbReference type="ARBA" id="ARBA00023136"/>
    </source>
</evidence>
<gene>
    <name evidence="6" type="ORF">BC659_3046</name>
    <name evidence="5" type="ORF">BC659_3288</name>
</gene>
<dbReference type="InterPro" id="IPR000184">
    <property type="entry name" value="Bac_surfAg_D15"/>
</dbReference>
<dbReference type="Proteomes" id="UP000295741">
    <property type="component" value="Unassembled WGS sequence"/>
</dbReference>
<protein>
    <submittedName>
        <fullName evidence="6">Surface antigen-like protein</fullName>
    </submittedName>
</protein>
<feature type="chain" id="PRO_5044608901" evidence="3">
    <location>
        <begin position="41"/>
        <end position="380"/>
    </location>
</feature>
<accession>A0A4R6IS49</accession>
<sequence>MARFRTYNGTNGLFCIYMTRCIRRLCLYSLLLPVFSTVIAQDSTRSQSKLVIFPAMTRSIETSWAFGGAASYTFRVSAKDTLSRTSSIQMGVLYSLRKQLVSSIRGTQYLRNENWIFNEQISFSSFPDKFWGMGKNTADNSVEDYSFKQMYIYLHLMKKIAPRLFAGLLYEYQRVWNISYKPGGLFDQQQVPGRQNYHVSGLGLSLTYDSRNHAFSPDKGFFAQTYFNHFSPLTGSQYPYTNLVVDIRKYVPAGKDAVFAAQAWLFGNIGKSVPLRSQAAFGGDNTMRGYYQGRFRDLQQFVIQGEYRRHIYKRFGIVAFAGMGNVAHEIGELNFSNLKYSFGGGMRYALNASEKLNLRIDYGIGKGNNSGFYFQLAEAF</sequence>
<evidence type="ECO:0000313" key="5">
    <source>
        <dbReference type="EMBL" id="TDO23428.1"/>
    </source>
</evidence>
<name>A0A4R6IS49_9BACT</name>
<evidence type="ECO:0000259" key="4">
    <source>
        <dbReference type="Pfam" id="PF01103"/>
    </source>
</evidence>
<reference evidence="6 7" key="1">
    <citation type="submission" date="2019-03" db="EMBL/GenBank/DDBJ databases">
        <title>Genomic Encyclopedia of Archaeal and Bacterial Type Strains, Phase II (KMG-II): from individual species to whole genera.</title>
        <authorList>
            <person name="Goeker M."/>
        </authorList>
    </citation>
    <scope>NUCLEOTIDE SEQUENCE [LARGE SCALE GENOMIC DNA]</scope>
    <source>
        <strain evidence="6 7">DSM 28323</strain>
    </source>
</reference>
<organism evidence="6 7">
    <name type="scientific">Sediminibacterium goheungense</name>
    <dbReference type="NCBI Taxonomy" id="1086393"/>
    <lineage>
        <taxon>Bacteria</taxon>
        <taxon>Pseudomonadati</taxon>
        <taxon>Bacteroidota</taxon>
        <taxon>Chitinophagia</taxon>
        <taxon>Chitinophagales</taxon>
        <taxon>Chitinophagaceae</taxon>
        <taxon>Sediminibacterium</taxon>
    </lineage>
</organism>